<dbReference type="InterPro" id="IPR010218">
    <property type="entry name" value="NADH_DH_suC"/>
</dbReference>
<feature type="compositionally biased region" description="Basic and acidic residues" evidence="4">
    <location>
        <begin position="1"/>
        <end position="39"/>
    </location>
</feature>
<keyword evidence="3" id="KW-0874">Quinone</keyword>
<dbReference type="HAMAP" id="MF_01357">
    <property type="entry name" value="NDH1_NuoC"/>
    <property type="match status" value="1"/>
</dbReference>
<protein>
    <recommendedName>
        <fullName evidence="3">NADH-quinone oxidoreductase subunit C</fullName>
        <ecNumber evidence="3">7.1.1.-</ecNumber>
    </recommendedName>
    <alternativeName>
        <fullName evidence="3">NADH dehydrogenase I subunit C</fullName>
    </alternativeName>
    <alternativeName>
        <fullName evidence="3">NDH-1 subunit C</fullName>
    </alternativeName>
</protein>
<keyword evidence="2 3" id="KW-0813">Transport</keyword>
<dbReference type="PANTHER" id="PTHR10884:SF14">
    <property type="entry name" value="NADH DEHYDROGENASE [UBIQUINONE] IRON-SULFUR PROTEIN 3, MITOCHONDRIAL"/>
    <property type="match status" value="1"/>
</dbReference>
<comment type="subcellular location">
    <subcellularLocation>
        <location evidence="3">Cell membrane</location>
        <topology evidence="3">Peripheral membrane protein</topology>
        <orientation evidence="3">Cytoplasmic side</orientation>
    </subcellularLocation>
</comment>
<comment type="similarity">
    <text evidence="1 3">Belongs to the complex I 30 kDa subunit family.</text>
</comment>
<keyword evidence="7" id="KW-1185">Reference proteome</keyword>
<evidence type="ECO:0000259" key="5">
    <source>
        <dbReference type="Pfam" id="PF00329"/>
    </source>
</evidence>
<feature type="region of interest" description="Disordered" evidence="4">
    <location>
        <begin position="1"/>
        <end position="115"/>
    </location>
</feature>
<keyword evidence="3" id="KW-0472">Membrane</keyword>
<proteinExistence type="inferred from homology"/>
<dbReference type="Gene3D" id="3.30.460.80">
    <property type="entry name" value="NADH:ubiquinone oxidoreductase, 30kDa subunit"/>
    <property type="match status" value="1"/>
</dbReference>
<dbReference type="Proteomes" id="UP001519344">
    <property type="component" value="Unassembled WGS sequence"/>
</dbReference>
<feature type="compositionally biased region" description="Low complexity" evidence="4">
    <location>
        <begin position="40"/>
        <end position="71"/>
    </location>
</feature>
<evidence type="ECO:0000313" key="6">
    <source>
        <dbReference type="EMBL" id="MBP1965752.1"/>
    </source>
</evidence>
<evidence type="ECO:0000256" key="3">
    <source>
        <dbReference type="HAMAP-Rule" id="MF_01357"/>
    </source>
</evidence>
<dbReference type="Pfam" id="PF00329">
    <property type="entry name" value="Complex1_30kDa"/>
    <property type="match status" value="1"/>
</dbReference>
<dbReference type="InterPro" id="IPR037232">
    <property type="entry name" value="NADH_quin_OxRdtase_su_C/D-like"/>
</dbReference>
<reference evidence="6 7" key="1">
    <citation type="submission" date="2021-03" db="EMBL/GenBank/DDBJ databases">
        <title>Genomic Encyclopedia of Type Strains, Phase IV (KMG-IV): sequencing the most valuable type-strain genomes for metagenomic binning, comparative biology and taxonomic classification.</title>
        <authorList>
            <person name="Goeker M."/>
        </authorList>
    </citation>
    <scope>NUCLEOTIDE SEQUENCE [LARGE SCALE GENOMIC DNA]</scope>
    <source>
        <strain evidence="6 7">DSM 24950</strain>
    </source>
</reference>
<organism evidence="6 7">
    <name type="scientific">Paenibacillus aceris</name>
    <dbReference type="NCBI Taxonomy" id="869555"/>
    <lineage>
        <taxon>Bacteria</taxon>
        <taxon>Bacillati</taxon>
        <taxon>Bacillota</taxon>
        <taxon>Bacilli</taxon>
        <taxon>Bacillales</taxon>
        <taxon>Paenibacillaceae</taxon>
        <taxon>Paenibacillus</taxon>
    </lineage>
</organism>
<feature type="domain" description="NADH:ubiquinone oxidoreductase 30kDa subunit" evidence="5">
    <location>
        <begin position="147"/>
        <end position="262"/>
    </location>
</feature>
<comment type="catalytic activity">
    <reaction evidence="3">
        <text>a quinone + NADH + 5 H(+)(in) = a quinol + NAD(+) + 4 H(+)(out)</text>
        <dbReference type="Rhea" id="RHEA:57888"/>
        <dbReference type="ChEBI" id="CHEBI:15378"/>
        <dbReference type="ChEBI" id="CHEBI:24646"/>
        <dbReference type="ChEBI" id="CHEBI:57540"/>
        <dbReference type="ChEBI" id="CHEBI:57945"/>
        <dbReference type="ChEBI" id="CHEBI:132124"/>
    </reaction>
</comment>
<dbReference type="NCBIfam" id="TIGR01961">
    <property type="entry name" value="NuoC_fam"/>
    <property type="match status" value="1"/>
</dbReference>
<comment type="function">
    <text evidence="3">NDH-1 shuttles electrons from NADH, via FMN and iron-sulfur (Fe-S) centers, to quinones in the respiratory chain. The immediate electron acceptor for the enzyme in this species is believed to be a menaquinone. Couples the redox reaction to proton translocation (for every two electrons transferred, four hydrogen ions are translocated across the cytoplasmic membrane), and thus conserves the redox energy in a proton gradient.</text>
</comment>
<accession>A0ABS4I494</accession>
<comment type="subunit">
    <text evidence="3">NDH-1 is composed of 14 different subunits. Subunits NuoB, C, D, E, F, and G constitute the peripheral sector of the complex.</text>
</comment>
<comment type="caution">
    <text evidence="6">The sequence shown here is derived from an EMBL/GenBank/DDBJ whole genome shotgun (WGS) entry which is preliminary data.</text>
</comment>
<keyword evidence="3" id="KW-0520">NAD</keyword>
<evidence type="ECO:0000256" key="2">
    <source>
        <dbReference type="ARBA" id="ARBA00022448"/>
    </source>
</evidence>
<sequence>MSEDKKPEEKVEQTASSEETKPEGSAELTAEEKAAERAAARAARLAAKAAAAEQAGEPAPATAPPAEASAAGDDEKAAKAQAAAEARAARASARGAKTDAAEPAAPKEPSPNQPLLDRLVAILKESAGEEAVVDSFINERDAHRPYVVIHSSRWQEAAVTLRDHEELRCDYLRNLSGVDQETHLEVAYHLLSLTHKREYCVKVKTDRDQPSIPSVSPVWPTANWNEREVFDLLGIDFPGHPNLVRIMMPDDWVGHPLRKDYEPLDPEV</sequence>
<dbReference type="EC" id="7.1.1.-" evidence="3"/>
<evidence type="ECO:0000313" key="7">
    <source>
        <dbReference type="Proteomes" id="UP001519344"/>
    </source>
</evidence>
<dbReference type="EMBL" id="JAGGKV010000016">
    <property type="protein sequence ID" value="MBP1965752.1"/>
    <property type="molecule type" value="Genomic_DNA"/>
</dbReference>
<name>A0ABS4I494_9BACL</name>
<keyword evidence="3" id="KW-1278">Translocase</keyword>
<evidence type="ECO:0000256" key="1">
    <source>
        <dbReference type="ARBA" id="ARBA00007569"/>
    </source>
</evidence>
<gene>
    <name evidence="3" type="primary">nuoC</name>
    <name evidence="6" type="ORF">J2Z65_004997</name>
</gene>
<keyword evidence="3" id="KW-1003">Cell membrane</keyword>
<feature type="compositionally biased region" description="Low complexity" evidence="4">
    <location>
        <begin position="79"/>
        <end position="95"/>
    </location>
</feature>
<dbReference type="PANTHER" id="PTHR10884">
    <property type="entry name" value="NADH DEHYDROGENASE UBIQUINONE IRON-SULFUR PROTEIN 3"/>
    <property type="match status" value="1"/>
</dbReference>
<evidence type="ECO:0000256" key="4">
    <source>
        <dbReference type="SAM" id="MobiDB-lite"/>
    </source>
</evidence>
<dbReference type="InterPro" id="IPR001268">
    <property type="entry name" value="NADH_UbQ_OxRdtase_30kDa_su"/>
</dbReference>
<dbReference type="RefSeq" id="WP_167055255.1">
    <property type="nucleotide sequence ID" value="NZ_JAAOZR010000009.1"/>
</dbReference>
<dbReference type="SUPFAM" id="SSF143243">
    <property type="entry name" value="Nqo5-like"/>
    <property type="match status" value="1"/>
</dbReference>